<name>A0A165PUD7_EXIGL</name>
<proteinExistence type="predicted"/>
<sequence length="421" mass="45545">MCLSPTPVALTADAQLQPVMKLTALFSALLAATVCCGSALPALTPPETKDIIVYGTEAHNTTMSNSTSLAAIDIDEHKIQKRGLLKLVIGLGLSLLGGVPLQTAMGLGELAEKGWAAAVQCQALGPFTFGCLDGVIDTAMFAWDNNFFVNNGIAQRDVVVMRRADGSVQYSYSFRHPRLGAHVSVVHTQHLPVGNHTTVGAMLMARPNAGTWAHAYTREYNGTHRVTAMHRRINVVTEEGDDSGTLHQLRATHYAISSESKRVEFGDAGVVLDYIWNDGSQTAWNMDRQAEESNFAAVAASTMYNQFTNGGANNVMASCCTMGQLPTHSEGDPELEFKKENEGVMAFGTGNQPFSESEELMREPLLTSCRFRRSNGSLGVRMWLVLRQSHVTIPVPKRTPVCPSLARPIGELYVAVSASEC</sequence>
<accession>A0A165PUD7</accession>
<dbReference type="EMBL" id="KV425887">
    <property type="protein sequence ID" value="KZW02681.1"/>
    <property type="molecule type" value="Genomic_DNA"/>
</dbReference>
<organism evidence="1 2">
    <name type="scientific">Exidia glandulosa HHB12029</name>
    <dbReference type="NCBI Taxonomy" id="1314781"/>
    <lineage>
        <taxon>Eukaryota</taxon>
        <taxon>Fungi</taxon>
        <taxon>Dikarya</taxon>
        <taxon>Basidiomycota</taxon>
        <taxon>Agaricomycotina</taxon>
        <taxon>Agaricomycetes</taxon>
        <taxon>Auriculariales</taxon>
        <taxon>Exidiaceae</taxon>
        <taxon>Exidia</taxon>
    </lineage>
</organism>
<dbReference type="Proteomes" id="UP000077266">
    <property type="component" value="Unassembled WGS sequence"/>
</dbReference>
<dbReference type="SUPFAM" id="SSF56935">
    <property type="entry name" value="Porins"/>
    <property type="match status" value="1"/>
</dbReference>
<gene>
    <name evidence="1" type="ORF">EXIGLDRAFT_419043</name>
</gene>
<protein>
    <submittedName>
        <fullName evidence="1">Uncharacterized protein</fullName>
    </submittedName>
</protein>
<reference evidence="1 2" key="1">
    <citation type="journal article" date="2016" name="Mol. Biol. Evol.">
        <title>Comparative Genomics of Early-Diverging Mushroom-Forming Fungi Provides Insights into the Origins of Lignocellulose Decay Capabilities.</title>
        <authorList>
            <person name="Nagy L.G."/>
            <person name="Riley R."/>
            <person name="Tritt A."/>
            <person name="Adam C."/>
            <person name="Daum C."/>
            <person name="Floudas D."/>
            <person name="Sun H."/>
            <person name="Yadav J.S."/>
            <person name="Pangilinan J."/>
            <person name="Larsson K.H."/>
            <person name="Matsuura K."/>
            <person name="Barry K."/>
            <person name="Labutti K."/>
            <person name="Kuo R."/>
            <person name="Ohm R.A."/>
            <person name="Bhattacharya S.S."/>
            <person name="Shirouzu T."/>
            <person name="Yoshinaga Y."/>
            <person name="Martin F.M."/>
            <person name="Grigoriev I.V."/>
            <person name="Hibbett D.S."/>
        </authorList>
    </citation>
    <scope>NUCLEOTIDE SEQUENCE [LARGE SCALE GENOMIC DNA]</scope>
    <source>
        <strain evidence="1 2">HHB12029</strain>
    </source>
</reference>
<dbReference type="OrthoDB" id="3023191at2759"/>
<evidence type="ECO:0000313" key="1">
    <source>
        <dbReference type="EMBL" id="KZW02681.1"/>
    </source>
</evidence>
<dbReference type="InParanoid" id="A0A165PUD7"/>
<dbReference type="AlphaFoldDB" id="A0A165PUD7"/>
<keyword evidence="2" id="KW-1185">Reference proteome</keyword>
<evidence type="ECO:0000313" key="2">
    <source>
        <dbReference type="Proteomes" id="UP000077266"/>
    </source>
</evidence>